<evidence type="ECO:0000256" key="1">
    <source>
        <dbReference type="ARBA" id="ARBA00022884"/>
    </source>
</evidence>
<feature type="region of interest" description="Disordered" evidence="2">
    <location>
        <begin position="131"/>
        <end position="181"/>
    </location>
</feature>
<organism evidence="4 5">
    <name type="scientific">Brassica napus</name>
    <name type="common">Rape</name>
    <dbReference type="NCBI Taxonomy" id="3708"/>
    <lineage>
        <taxon>Eukaryota</taxon>
        <taxon>Viridiplantae</taxon>
        <taxon>Streptophyta</taxon>
        <taxon>Embryophyta</taxon>
        <taxon>Tracheophyta</taxon>
        <taxon>Spermatophyta</taxon>
        <taxon>Magnoliopsida</taxon>
        <taxon>eudicotyledons</taxon>
        <taxon>Gunneridae</taxon>
        <taxon>Pentapetalae</taxon>
        <taxon>rosids</taxon>
        <taxon>malvids</taxon>
        <taxon>Brassicales</taxon>
        <taxon>Brassicaceae</taxon>
        <taxon>Brassiceae</taxon>
        <taxon>Brassica</taxon>
    </lineage>
</organism>
<dbReference type="Proteomes" id="UP000824890">
    <property type="component" value="Unassembled WGS sequence"/>
</dbReference>
<evidence type="ECO:0000313" key="4">
    <source>
        <dbReference type="EMBL" id="KAH0875235.1"/>
    </source>
</evidence>
<dbReference type="InterPro" id="IPR000504">
    <property type="entry name" value="RRM_dom"/>
</dbReference>
<evidence type="ECO:0000256" key="2">
    <source>
        <dbReference type="SAM" id="MobiDB-lite"/>
    </source>
</evidence>
<name>A0ABQ7Z4W8_BRANA</name>
<dbReference type="PANTHER" id="PTHR48025">
    <property type="entry name" value="OS02G0815200 PROTEIN"/>
    <property type="match status" value="1"/>
</dbReference>
<sequence length="219" mass="24690">MEVMSLTAPSSQRKFTGCFLSAPTSPRRITEWYREHEEEAKRNFSERSLIPFDWEENQGSPRKITDNEEDTMVVDRGRGKATVVDGGRRMRKKRSYGSKSRKKRSSDGALYEKKYGCRPKMKRSLLHRPDFGLGSDWGQQDGDESGDVSASVAVEESEPETSFSEEEGDASEGGYNFPKPPEEAKVFVGNLDYDVDSQALAMLFEQAGTVEIAEMNMVF</sequence>
<reference evidence="4 5" key="1">
    <citation type="submission" date="2021-05" db="EMBL/GenBank/DDBJ databases">
        <title>Genome Assembly of Synthetic Allotetraploid Brassica napus Reveals Homoeologous Exchanges between Subgenomes.</title>
        <authorList>
            <person name="Davis J.T."/>
        </authorList>
    </citation>
    <scope>NUCLEOTIDE SEQUENCE [LARGE SCALE GENOMIC DNA]</scope>
    <source>
        <strain evidence="5">cv. Da-Ae</strain>
        <tissue evidence="4">Seedling</tissue>
    </source>
</reference>
<dbReference type="SUPFAM" id="SSF54928">
    <property type="entry name" value="RNA-binding domain, RBD"/>
    <property type="match status" value="1"/>
</dbReference>
<feature type="region of interest" description="Disordered" evidence="2">
    <location>
        <begin position="55"/>
        <end position="109"/>
    </location>
</feature>
<keyword evidence="5" id="KW-1185">Reference proteome</keyword>
<dbReference type="InterPro" id="IPR012677">
    <property type="entry name" value="Nucleotide-bd_a/b_plait_sf"/>
</dbReference>
<comment type="caution">
    <text evidence="4">The sequence shown here is derived from an EMBL/GenBank/DDBJ whole genome shotgun (WGS) entry which is preliminary data.</text>
</comment>
<feature type="compositionally biased region" description="Basic residues" evidence="2">
    <location>
        <begin position="89"/>
        <end position="104"/>
    </location>
</feature>
<keyword evidence="1" id="KW-0694">RNA-binding</keyword>
<dbReference type="Pfam" id="PF00076">
    <property type="entry name" value="RRM_1"/>
    <property type="match status" value="1"/>
</dbReference>
<feature type="domain" description="RRM" evidence="3">
    <location>
        <begin position="186"/>
        <end position="214"/>
    </location>
</feature>
<dbReference type="InterPro" id="IPR035979">
    <property type="entry name" value="RBD_domain_sf"/>
</dbReference>
<proteinExistence type="predicted"/>
<evidence type="ECO:0000259" key="3">
    <source>
        <dbReference type="Pfam" id="PF00076"/>
    </source>
</evidence>
<gene>
    <name evidence="4" type="ORF">HID58_072597</name>
</gene>
<dbReference type="PANTHER" id="PTHR48025:SF3">
    <property type="entry name" value="31 KDA RIBONUCLEOPROTEIN, CHLOROPLASTIC-RELATED"/>
    <property type="match status" value="1"/>
</dbReference>
<dbReference type="Gene3D" id="3.30.70.330">
    <property type="match status" value="1"/>
</dbReference>
<protein>
    <recommendedName>
        <fullName evidence="3">RRM domain-containing protein</fullName>
    </recommendedName>
</protein>
<dbReference type="EMBL" id="JAGKQM010000016">
    <property type="protein sequence ID" value="KAH0875235.1"/>
    <property type="molecule type" value="Genomic_DNA"/>
</dbReference>
<dbReference type="InterPro" id="IPR050502">
    <property type="entry name" value="Euk_RNA-bind_prot"/>
</dbReference>
<accession>A0ABQ7Z4W8</accession>
<feature type="compositionally biased region" description="Acidic residues" evidence="2">
    <location>
        <begin position="155"/>
        <end position="170"/>
    </location>
</feature>
<evidence type="ECO:0000313" key="5">
    <source>
        <dbReference type="Proteomes" id="UP000824890"/>
    </source>
</evidence>